<reference evidence="10" key="1">
    <citation type="submission" date="2020-11" db="EMBL/GenBank/DDBJ databases">
        <authorList>
            <person name="Tran Van P."/>
        </authorList>
    </citation>
    <scope>NUCLEOTIDE SEQUENCE</scope>
</reference>
<dbReference type="GO" id="GO:0016236">
    <property type="term" value="P:macroautophagy"/>
    <property type="evidence" value="ECO:0007669"/>
    <property type="project" value="TreeGrafter"/>
</dbReference>
<evidence type="ECO:0000256" key="8">
    <source>
        <dbReference type="ARBA" id="ARBA00023136"/>
    </source>
</evidence>
<keyword evidence="7" id="KW-0175">Coiled coil</keyword>
<keyword evidence="4 9" id="KW-0812">Transmembrane</keyword>
<dbReference type="CDD" id="cd15890">
    <property type="entry name" value="SNARE_Vti1b"/>
    <property type="match status" value="1"/>
</dbReference>
<dbReference type="SUPFAM" id="SSF58038">
    <property type="entry name" value="SNARE fusion complex"/>
    <property type="match status" value="1"/>
</dbReference>
<evidence type="ECO:0000256" key="6">
    <source>
        <dbReference type="ARBA" id="ARBA00022989"/>
    </source>
</evidence>
<dbReference type="GO" id="GO:0042147">
    <property type="term" value="P:retrograde transport, endosome to Golgi"/>
    <property type="evidence" value="ECO:0007669"/>
    <property type="project" value="TreeGrafter"/>
</dbReference>
<dbReference type="PANTHER" id="PTHR21230">
    <property type="entry name" value="VESICLE TRANSPORT V-SNARE PROTEIN VTI1-RELATED"/>
    <property type="match status" value="1"/>
</dbReference>
<keyword evidence="6 9" id="KW-1133">Transmembrane helix</keyword>
<dbReference type="GO" id="GO:0031201">
    <property type="term" value="C:SNARE complex"/>
    <property type="evidence" value="ECO:0007669"/>
    <property type="project" value="TreeGrafter"/>
</dbReference>
<dbReference type="GO" id="GO:0015031">
    <property type="term" value="P:protein transport"/>
    <property type="evidence" value="ECO:0007669"/>
    <property type="project" value="UniProtKB-KW"/>
</dbReference>
<keyword evidence="8 9" id="KW-0472">Membrane</keyword>
<accession>A0A7R8VE36</accession>
<feature type="transmembrane region" description="Helical" evidence="9">
    <location>
        <begin position="86"/>
        <end position="110"/>
    </location>
</feature>
<dbReference type="Pfam" id="PF12352">
    <property type="entry name" value="V-SNARE_C"/>
    <property type="match status" value="1"/>
</dbReference>
<dbReference type="GO" id="GO:0012507">
    <property type="term" value="C:ER to Golgi transport vesicle membrane"/>
    <property type="evidence" value="ECO:0007669"/>
    <property type="project" value="TreeGrafter"/>
</dbReference>
<comment type="similarity">
    <text evidence="2">Belongs to the VTI1 family.</text>
</comment>
<organism evidence="10">
    <name type="scientific">Timema douglasi</name>
    <name type="common">Walking stick</name>
    <dbReference type="NCBI Taxonomy" id="61478"/>
    <lineage>
        <taxon>Eukaryota</taxon>
        <taxon>Metazoa</taxon>
        <taxon>Ecdysozoa</taxon>
        <taxon>Arthropoda</taxon>
        <taxon>Hexapoda</taxon>
        <taxon>Insecta</taxon>
        <taxon>Pterygota</taxon>
        <taxon>Neoptera</taxon>
        <taxon>Polyneoptera</taxon>
        <taxon>Phasmatodea</taxon>
        <taxon>Timematodea</taxon>
        <taxon>Timematoidea</taxon>
        <taxon>Timematidae</taxon>
        <taxon>Timema</taxon>
    </lineage>
</organism>
<dbReference type="GO" id="GO:0048280">
    <property type="term" value="P:vesicle fusion with Golgi apparatus"/>
    <property type="evidence" value="ECO:0007669"/>
    <property type="project" value="TreeGrafter"/>
</dbReference>
<dbReference type="PANTHER" id="PTHR21230:SF89">
    <property type="entry name" value="VESICLE TRANSPORT THROUGH INTERACTION WITH T-SNARES HOMOLOG 1B"/>
    <property type="match status" value="1"/>
</dbReference>
<dbReference type="Gene3D" id="1.20.5.110">
    <property type="match status" value="1"/>
</dbReference>
<gene>
    <name evidence="10" type="ORF">TDIB3V08_LOCUS1736</name>
</gene>
<protein>
    <recommendedName>
        <fullName evidence="11">Vesicle transport through interaction with t-SNAREs 1B</fullName>
    </recommendedName>
</protein>
<comment type="subcellular location">
    <subcellularLocation>
        <location evidence="1">Membrane</location>
        <topology evidence="1">Single-pass type IV membrane protein</topology>
    </subcellularLocation>
</comment>
<dbReference type="GO" id="GO:0005484">
    <property type="term" value="F:SNAP receptor activity"/>
    <property type="evidence" value="ECO:0007669"/>
    <property type="project" value="TreeGrafter"/>
</dbReference>
<evidence type="ECO:0008006" key="11">
    <source>
        <dbReference type="Google" id="ProtNLM"/>
    </source>
</evidence>
<evidence type="ECO:0000256" key="3">
    <source>
        <dbReference type="ARBA" id="ARBA00022448"/>
    </source>
</evidence>
<dbReference type="GO" id="GO:0005789">
    <property type="term" value="C:endoplasmic reticulum membrane"/>
    <property type="evidence" value="ECO:0007669"/>
    <property type="project" value="TreeGrafter"/>
</dbReference>
<dbReference type="GO" id="GO:0005794">
    <property type="term" value="C:Golgi apparatus"/>
    <property type="evidence" value="ECO:0007669"/>
    <property type="project" value="TreeGrafter"/>
</dbReference>
<dbReference type="GO" id="GO:0031902">
    <property type="term" value="C:late endosome membrane"/>
    <property type="evidence" value="ECO:0007669"/>
    <property type="project" value="TreeGrafter"/>
</dbReference>
<dbReference type="EMBL" id="OA564718">
    <property type="protein sequence ID" value="CAD7195347.1"/>
    <property type="molecule type" value="Genomic_DNA"/>
</dbReference>
<dbReference type="GO" id="GO:1903076">
    <property type="term" value="P:regulation of protein localization to plasma membrane"/>
    <property type="evidence" value="ECO:0007669"/>
    <property type="project" value="TreeGrafter"/>
</dbReference>
<dbReference type="FunFam" id="1.20.5.110:FF:000002">
    <property type="entry name" value="Vesicle transport through interaction with t-SNAREsB"/>
    <property type="match status" value="1"/>
</dbReference>
<dbReference type="GO" id="GO:0000149">
    <property type="term" value="F:SNARE binding"/>
    <property type="evidence" value="ECO:0007669"/>
    <property type="project" value="TreeGrafter"/>
</dbReference>
<evidence type="ECO:0000256" key="2">
    <source>
        <dbReference type="ARBA" id="ARBA00006108"/>
    </source>
</evidence>
<dbReference type="GO" id="GO:0006891">
    <property type="term" value="P:intra-Golgi vesicle-mediated transport"/>
    <property type="evidence" value="ECO:0007669"/>
    <property type="project" value="TreeGrafter"/>
</dbReference>
<keyword evidence="5" id="KW-0653">Protein transport</keyword>
<evidence type="ECO:0000256" key="4">
    <source>
        <dbReference type="ARBA" id="ARBA00022692"/>
    </source>
</evidence>
<dbReference type="AlphaFoldDB" id="A0A7R8VE36"/>
<evidence type="ECO:0000256" key="9">
    <source>
        <dbReference type="SAM" id="Phobius"/>
    </source>
</evidence>
<evidence type="ECO:0000256" key="1">
    <source>
        <dbReference type="ARBA" id="ARBA00004211"/>
    </source>
</evidence>
<evidence type="ECO:0000313" key="10">
    <source>
        <dbReference type="EMBL" id="CAD7195347.1"/>
    </source>
</evidence>
<evidence type="ECO:0000256" key="5">
    <source>
        <dbReference type="ARBA" id="ARBA00022927"/>
    </source>
</evidence>
<evidence type="ECO:0000256" key="7">
    <source>
        <dbReference type="ARBA" id="ARBA00023054"/>
    </source>
</evidence>
<dbReference type="GO" id="GO:0006896">
    <property type="term" value="P:Golgi to vacuole transport"/>
    <property type="evidence" value="ECO:0007669"/>
    <property type="project" value="TreeGrafter"/>
</dbReference>
<proteinExistence type="inferred from homology"/>
<dbReference type="GO" id="GO:0005829">
    <property type="term" value="C:cytosol"/>
    <property type="evidence" value="ECO:0007669"/>
    <property type="project" value="GOC"/>
</dbReference>
<name>A0A7R8VE36_TIMDO</name>
<keyword evidence="3" id="KW-0813">Transport</keyword>
<sequence>MGTREFSWEDDPRRIVNDGRAILERTGESLARSHHTAIETEEIGTSVIAELGGQRETLLRTKHRLAETNEGLSRSRIIMRKMAWNVLYNKLILVLIILLELGILAAIVYLKFFKN</sequence>